<keyword evidence="3" id="KW-0645">Protease</keyword>
<feature type="transmembrane region" description="Helical" evidence="1">
    <location>
        <begin position="148"/>
        <end position="166"/>
    </location>
</feature>
<dbReference type="RefSeq" id="WP_118097550.1">
    <property type="nucleotide sequence ID" value="NZ_QRVL01000007.1"/>
</dbReference>
<accession>A0A395V8K9</accession>
<evidence type="ECO:0000259" key="2">
    <source>
        <dbReference type="Pfam" id="PF02517"/>
    </source>
</evidence>
<feature type="transmembrane region" description="Helical" evidence="1">
    <location>
        <begin position="317"/>
        <end position="339"/>
    </location>
</feature>
<feature type="transmembrane region" description="Helical" evidence="1">
    <location>
        <begin position="201"/>
        <end position="218"/>
    </location>
</feature>
<evidence type="ECO:0000256" key="1">
    <source>
        <dbReference type="SAM" id="Phobius"/>
    </source>
</evidence>
<feature type="transmembrane region" description="Helical" evidence="1">
    <location>
        <begin position="104"/>
        <end position="128"/>
    </location>
</feature>
<feature type="transmembrane region" description="Helical" evidence="1">
    <location>
        <begin position="178"/>
        <end position="195"/>
    </location>
</feature>
<proteinExistence type="predicted"/>
<sequence length="340" mass="37677">MNEEMTPDYMTGTPNTVCADARRQFSRIGLMFLVGTALIYGVQFGASAIANAINPDLLSSTSYSLLIVMIPMYVIAMPVMALLIKRIPAVTLPKKHMTFGQWLITFLMCYGAMYVSNYIGLILTQLISILKGSPVTNTMLEVATSSNLWVNLFIMVLCAPVAEELIFRKLLIDRLAQYGEGVAVLFSGLMFGLFHGNLNQFVYAFVLGLCFGFIYVKTGNIRYTIGLHMLVNFLGSVLGVAILKWLGDDFLSIASDPAGMMSYMTGNFGKLIVYFIYIFLLLGVAIAGIILFIVNLKKIRFQSGMNTIPKGKRFSTTVLNVGMALYMIVWIVIIIVQLFQ</sequence>
<dbReference type="GO" id="GO:0004175">
    <property type="term" value="F:endopeptidase activity"/>
    <property type="evidence" value="ECO:0007669"/>
    <property type="project" value="UniProtKB-ARBA"/>
</dbReference>
<organism evidence="3 4">
    <name type="scientific">Roseburia hominis</name>
    <dbReference type="NCBI Taxonomy" id="301301"/>
    <lineage>
        <taxon>Bacteria</taxon>
        <taxon>Bacillati</taxon>
        <taxon>Bacillota</taxon>
        <taxon>Clostridia</taxon>
        <taxon>Lachnospirales</taxon>
        <taxon>Lachnospiraceae</taxon>
        <taxon>Roseburia</taxon>
    </lineage>
</organism>
<keyword evidence="3" id="KW-0482">Metalloprotease</keyword>
<name>A0A395V8K9_9FIRM</name>
<feature type="domain" description="CAAX prenyl protease 2/Lysostaphin resistance protein A-like" evidence="2">
    <location>
        <begin position="147"/>
        <end position="234"/>
    </location>
</feature>
<keyword evidence="1" id="KW-0812">Transmembrane</keyword>
<protein>
    <submittedName>
        <fullName evidence="3">CPBP family intramembrane metalloprotease</fullName>
    </submittedName>
</protein>
<dbReference type="PANTHER" id="PTHR43592:SF15">
    <property type="entry name" value="CAAX AMINO TERMINAL PROTEASE FAMILY PROTEIN"/>
    <property type="match status" value="1"/>
</dbReference>
<dbReference type="PANTHER" id="PTHR43592">
    <property type="entry name" value="CAAX AMINO TERMINAL PROTEASE"/>
    <property type="match status" value="1"/>
</dbReference>
<keyword evidence="3" id="KW-0378">Hydrolase</keyword>
<dbReference type="InterPro" id="IPR003675">
    <property type="entry name" value="Rce1/LyrA-like_dom"/>
</dbReference>
<evidence type="ECO:0000313" key="4">
    <source>
        <dbReference type="Proteomes" id="UP000266172"/>
    </source>
</evidence>
<reference evidence="3 4" key="1">
    <citation type="submission" date="2018-08" db="EMBL/GenBank/DDBJ databases">
        <title>A genome reference for cultivated species of the human gut microbiota.</title>
        <authorList>
            <person name="Zou Y."/>
            <person name="Xue W."/>
            <person name="Luo G."/>
        </authorList>
    </citation>
    <scope>NUCLEOTIDE SEQUENCE [LARGE SCALE GENOMIC DNA]</scope>
    <source>
        <strain evidence="3 4">AF22-12AC</strain>
    </source>
</reference>
<feature type="transmembrane region" description="Helical" evidence="1">
    <location>
        <begin position="30"/>
        <end position="53"/>
    </location>
</feature>
<dbReference type="GO" id="GO:0006508">
    <property type="term" value="P:proteolysis"/>
    <property type="evidence" value="ECO:0007669"/>
    <property type="project" value="UniProtKB-KW"/>
</dbReference>
<dbReference type="GO" id="GO:0008237">
    <property type="term" value="F:metallopeptidase activity"/>
    <property type="evidence" value="ECO:0007669"/>
    <property type="project" value="UniProtKB-KW"/>
</dbReference>
<evidence type="ECO:0000313" key="3">
    <source>
        <dbReference type="EMBL" id="RGS40467.1"/>
    </source>
</evidence>
<dbReference type="EMBL" id="QRVL01000007">
    <property type="protein sequence ID" value="RGS40467.1"/>
    <property type="molecule type" value="Genomic_DNA"/>
</dbReference>
<comment type="caution">
    <text evidence="3">The sequence shown here is derived from an EMBL/GenBank/DDBJ whole genome shotgun (WGS) entry which is preliminary data.</text>
</comment>
<dbReference type="Proteomes" id="UP000266172">
    <property type="component" value="Unassembled WGS sequence"/>
</dbReference>
<dbReference type="Pfam" id="PF02517">
    <property type="entry name" value="Rce1-like"/>
    <property type="match status" value="1"/>
</dbReference>
<dbReference type="AlphaFoldDB" id="A0A395V8K9"/>
<gene>
    <name evidence="3" type="ORF">DWX93_10180</name>
</gene>
<feature type="transmembrane region" description="Helical" evidence="1">
    <location>
        <begin position="225"/>
        <end position="246"/>
    </location>
</feature>
<feature type="transmembrane region" description="Helical" evidence="1">
    <location>
        <begin position="271"/>
        <end position="296"/>
    </location>
</feature>
<feature type="transmembrane region" description="Helical" evidence="1">
    <location>
        <begin position="65"/>
        <end position="84"/>
    </location>
</feature>
<keyword evidence="1" id="KW-1133">Transmembrane helix</keyword>
<keyword evidence="1" id="KW-0472">Membrane</keyword>
<dbReference type="GO" id="GO:0080120">
    <property type="term" value="P:CAAX-box protein maturation"/>
    <property type="evidence" value="ECO:0007669"/>
    <property type="project" value="UniProtKB-ARBA"/>
</dbReference>